<dbReference type="Pfam" id="PF00291">
    <property type="entry name" value="PALP"/>
    <property type="match status" value="1"/>
</dbReference>
<dbReference type="FunFam" id="3.40.50.1100:FF:000003">
    <property type="entry name" value="Cystathionine beta-synthase"/>
    <property type="match status" value="1"/>
</dbReference>
<sequence length="467" mass="48773">MPTRDAGGTAARSVLDLIGHTPLVEVTRLDTGPCRLFLKLESWNPGGSIKDRIALSMIEAAEADGRLKPGGVIVEATAGNTGLGLAQVGLPKGYRVILVVPDKMSREKVQHLKALGVDVRNTRSDVGKGHPDYYQDVAARIAAEIPGAFFVDQFANPANPRAHEATTGPEIFEALGGDVDAVVVGVGSGGTLTGLGRYFRSVSPKTKMILADPVGSILAPLITTGETIEPGSWTVEGIGEDFVPPNADLSLVAQAFSISDRESMAAARELLAREGILAGSSSGTLLAAALKWCRAQSAPKRVVSLVCDTGAKYLSKVFNDVWLTEEGLDRIGARAGAVKVGDLVVRRHVDGGTVTVGADDTLLTAYRRMRAADVSQLPVVDGVRLVGLLDESDLLAALGAGGEPTGRFAGLVGSAMARDVRTLAASAPVADLLPLFERGDVAVVVDGDAFLGLVTRVDFINRLRLAS</sequence>
<evidence type="ECO:0000256" key="3">
    <source>
        <dbReference type="ARBA" id="ARBA00022898"/>
    </source>
</evidence>
<evidence type="ECO:0000256" key="5">
    <source>
        <dbReference type="ARBA" id="ARBA00078257"/>
    </source>
</evidence>
<dbReference type="GO" id="GO:0006535">
    <property type="term" value="P:cysteine biosynthetic process from serine"/>
    <property type="evidence" value="ECO:0007669"/>
    <property type="project" value="InterPro"/>
</dbReference>
<keyword evidence="3" id="KW-0663">Pyridoxal phosphate</keyword>
<dbReference type="PROSITE" id="PS51371">
    <property type="entry name" value="CBS"/>
    <property type="match status" value="1"/>
</dbReference>
<comment type="caution">
    <text evidence="9">The sequence shown here is derived from an EMBL/GenBank/DDBJ whole genome shotgun (WGS) entry which is preliminary data.</text>
</comment>
<feature type="domain" description="CBS" evidence="8">
    <location>
        <begin position="345"/>
        <end position="405"/>
    </location>
</feature>
<gene>
    <name evidence="9" type="ORF">EYW49_06305</name>
</gene>
<dbReference type="PROSITE" id="PS00901">
    <property type="entry name" value="CYS_SYNTHASE"/>
    <property type="match status" value="1"/>
</dbReference>
<dbReference type="SMART" id="SM00116">
    <property type="entry name" value="CBS"/>
    <property type="match status" value="2"/>
</dbReference>
<evidence type="ECO:0000256" key="4">
    <source>
        <dbReference type="ARBA" id="ARBA00072081"/>
    </source>
</evidence>
<dbReference type="AlphaFoldDB" id="A0A4Q9VW65"/>
<evidence type="ECO:0000313" key="9">
    <source>
        <dbReference type="EMBL" id="TBW39480.1"/>
    </source>
</evidence>
<dbReference type="PANTHER" id="PTHR10314">
    <property type="entry name" value="CYSTATHIONINE BETA-SYNTHASE"/>
    <property type="match status" value="1"/>
</dbReference>
<name>A0A4Q9VW65_9HYPH</name>
<protein>
    <recommendedName>
        <fullName evidence="4">Cysteine synthase B</fullName>
    </recommendedName>
    <alternativeName>
        <fullName evidence="5">O-acetylserine (thiol)-lyase B</fullName>
    </alternativeName>
    <alternativeName>
        <fullName evidence="6">O-acetylserine sulfhydrylase B</fullName>
    </alternativeName>
</protein>
<dbReference type="Gene3D" id="3.10.580.10">
    <property type="entry name" value="CBS-domain"/>
    <property type="match status" value="1"/>
</dbReference>
<accession>A0A4Q9VW65</accession>
<evidence type="ECO:0000259" key="8">
    <source>
        <dbReference type="PROSITE" id="PS51371"/>
    </source>
</evidence>
<dbReference type="EMBL" id="SJFN01000007">
    <property type="protein sequence ID" value="TBW39480.1"/>
    <property type="molecule type" value="Genomic_DNA"/>
</dbReference>
<dbReference type="InterPro" id="IPR001216">
    <property type="entry name" value="P-phosphate_BS"/>
</dbReference>
<dbReference type="CDD" id="cd01561">
    <property type="entry name" value="CBS_like"/>
    <property type="match status" value="1"/>
</dbReference>
<dbReference type="Proteomes" id="UP000292781">
    <property type="component" value="Unassembled WGS sequence"/>
</dbReference>
<dbReference type="InterPro" id="IPR050214">
    <property type="entry name" value="Cys_Synth/Cystath_Beta-Synth"/>
</dbReference>
<dbReference type="InterPro" id="IPR036052">
    <property type="entry name" value="TrpB-like_PALP_sf"/>
</dbReference>
<evidence type="ECO:0000256" key="2">
    <source>
        <dbReference type="ARBA" id="ARBA00007103"/>
    </source>
</evidence>
<keyword evidence="7" id="KW-0129">CBS domain</keyword>
<evidence type="ECO:0000256" key="7">
    <source>
        <dbReference type="PROSITE-ProRule" id="PRU00703"/>
    </source>
</evidence>
<evidence type="ECO:0000256" key="1">
    <source>
        <dbReference type="ARBA" id="ARBA00001933"/>
    </source>
</evidence>
<keyword evidence="10" id="KW-1185">Reference proteome</keyword>
<proteinExistence type="inferred from homology"/>
<dbReference type="Pfam" id="PF00571">
    <property type="entry name" value="CBS"/>
    <property type="match status" value="2"/>
</dbReference>
<dbReference type="Gene3D" id="3.40.50.1100">
    <property type="match status" value="2"/>
</dbReference>
<dbReference type="InterPro" id="IPR000644">
    <property type="entry name" value="CBS_dom"/>
</dbReference>
<dbReference type="FunFam" id="3.40.50.1100:FF:000118">
    <property type="entry name" value="Related to CYS4-cystathionine beta-synthase"/>
    <property type="match status" value="1"/>
</dbReference>
<comment type="similarity">
    <text evidence="2">Belongs to the cysteine synthase/cystathionine beta-synthase family.</text>
</comment>
<reference evidence="9 10" key="1">
    <citation type="submission" date="2019-02" db="EMBL/GenBank/DDBJ databases">
        <title>Siculibacillus lacustris gen. nov., sp. nov., a new rosette-forming bacterium isolated from a freshwater crater lake (Lake St. Ana, Romania).</title>
        <authorList>
            <person name="Felfoldi T."/>
            <person name="Marton Z."/>
            <person name="Szabo A."/>
            <person name="Mentes A."/>
            <person name="Boka K."/>
            <person name="Marialigeti K."/>
            <person name="Mathe I."/>
            <person name="Koncz M."/>
            <person name="Schumann P."/>
            <person name="Toth E."/>
        </authorList>
    </citation>
    <scope>NUCLEOTIDE SEQUENCE [LARGE SCALE GENOMIC DNA]</scope>
    <source>
        <strain evidence="9 10">SA-279</strain>
    </source>
</reference>
<dbReference type="SUPFAM" id="SSF53686">
    <property type="entry name" value="Tryptophan synthase beta subunit-like PLP-dependent enzymes"/>
    <property type="match status" value="1"/>
</dbReference>
<organism evidence="9 10">
    <name type="scientific">Siculibacillus lacustris</name>
    <dbReference type="NCBI Taxonomy" id="1549641"/>
    <lineage>
        <taxon>Bacteria</taxon>
        <taxon>Pseudomonadati</taxon>
        <taxon>Pseudomonadota</taxon>
        <taxon>Alphaproteobacteria</taxon>
        <taxon>Hyphomicrobiales</taxon>
        <taxon>Ancalomicrobiaceae</taxon>
        <taxon>Siculibacillus</taxon>
    </lineage>
</organism>
<dbReference type="GO" id="GO:0016765">
    <property type="term" value="F:transferase activity, transferring alkyl or aryl (other than methyl) groups"/>
    <property type="evidence" value="ECO:0007669"/>
    <property type="project" value="UniProtKB-ARBA"/>
</dbReference>
<dbReference type="SUPFAM" id="SSF54631">
    <property type="entry name" value="CBS-domain pair"/>
    <property type="match status" value="1"/>
</dbReference>
<evidence type="ECO:0000256" key="6">
    <source>
        <dbReference type="ARBA" id="ARBA00079153"/>
    </source>
</evidence>
<dbReference type="InterPro" id="IPR046342">
    <property type="entry name" value="CBS_dom_sf"/>
</dbReference>
<dbReference type="OrthoDB" id="9805733at2"/>
<comment type="cofactor">
    <cofactor evidence="1">
        <name>pyridoxal 5'-phosphate</name>
        <dbReference type="ChEBI" id="CHEBI:597326"/>
    </cofactor>
</comment>
<dbReference type="InterPro" id="IPR001926">
    <property type="entry name" value="TrpB-like_PALP"/>
</dbReference>
<dbReference type="RefSeq" id="WP_131307338.1">
    <property type="nucleotide sequence ID" value="NZ_SJFN01000007.1"/>
</dbReference>
<evidence type="ECO:0000313" key="10">
    <source>
        <dbReference type="Proteomes" id="UP000292781"/>
    </source>
</evidence>